<gene>
    <name evidence="7" type="ORF">GCM10017083_37680</name>
</gene>
<evidence type="ECO:0000313" key="8">
    <source>
        <dbReference type="Proteomes" id="UP000630353"/>
    </source>
</evidence>
<sequence length="260" mass="27835">MAHPDLNELAAFAAELADVAGPIIREHFRTALAVESKADESPVTVADRGVEKRLRELIEARFPDHGIAGEEFGLKAPDADYVWSLDPIDGTKAFITGRPTFGTLIAVTERKAPLLGVIDCPILDERWIGGPGLPTTLNGQPVSPRPARALAEATLATTSPHMFRQGWELTAFERLRAEVRLPMYGGDCHNYGLVALGTIDLVVEADLKDYDYLAPAAVIAGAGGLVTDWDGVPVGLGSTSRVLAARTPELHAEALKRLQG</sequence>
<reference evidence="7" key="1">
    <citation type="journal article" date="2014" name="Int. J. Syst. Evol. Microbiol.">
        <title>Complete genome sequence of Corynebacterium casei LMG S-19264T (=DSM 44701T), isolated from a smear-ripened cheese.</title>
        <authorList>
            <consortium name="US DOE Joint Genome Institute (JGI-PGF)"/>
            <person name="Walter F."/>
            <person name="Albersmeier A."/>
            <person name="Kalinowski J."/>
            <person name="Ruckert C."/>
        </authorList>
    </citation>
    <scope>NUCLEOTIDE SEQUENCE</scope>
    <source>
        <strain evidence="7">KCTC 42651</strain>
    </source>
</reference>
<feature type="binding site" evidence="6">
    <location>
        <position position="89"/>
    </location>
    <ligand>
        <name>Mg(2+)</name>
        <dbReference type="ChEBI" id="CHEBI:18420"/>
        <label>1</label>
        <note>catalytic</note>
    </ligand>
</feature>
<keyword evidence="3 6" id="KW-0479">Metal-binding</keyword>
<evidence type="ECO:0000256" key="5">
    <source>
        <dbReference type="ARBA" id="ARBA00022842"/>
    </source>
</evidence>
<comment type="cofactor">
    <cofactor evidence="1 6">
        <name>Mg(2+)</name>
        <dbReference type="ChEBI" id="CHEBI:18420"/>
    </cofactor>
</comment>
<keyword evidence="8" id="KW-1185">Reference proteome</keyword>
<dbReference type="PROSITE" id="PS00629">
    <property type="entry name" value="IMP_1"/>
    <property type="match status" value="1"/>
</dbReference>
<dbReference type="Gene3D" id="3.30.540.10">
    <property type="entry name" value="Fructose-1,6-Bisphosphatase, subunit A, domain 1"/>
    <property type="match status" value="1"/>
</dbReference>
<dbReference type="InterPro" id="IPR020583">
    <property type="entry name" value="Inositol_monoP_metal-BS"/>
</dbReference>
<dbReference type="PANTHER" id="PTHR43200">
    <property type="entry name" value="PHOSPHATASE"/>
    <property type="match status" value="1"/>
</dbReference>
<comment type="caution">
    <text evidence="7">The sequence shown here is derived from an EMBL/GenBank/DDBJ whole genome shotgun (WGS) entry which is preliminary data.</text>
</comment>
<organism evidence="7 8">
    <name type="scientific">Thalassobaculum fulvum</name>
    <dbReference type="NCBI Taxonomy" id="1633335"/>
    <lineage>
        <taxon>Bacteria</taxon>
        <taxon>Pseudomonadati</taxon>
        <taxon>Pseudomonadota</taxon>
        <taxon>Alphaproteobacteria</taxon>
        <taxon>Rhodospirillales</taxon>
        <taxon>Thalassobaculaceae</taxon>
        <taxon>Thalassobaculum</taxon>
    </lineage>
</organism>
<dbReference type="GO" id="GO:0016791">
    <property type="term" value="F:phosphatase activity"/>
    <property type="evidence" value="ECO:0007669"/>
    <property type="project" value="UniProtKB-ARBA"/>
</dbReference>
<feature type="binding site" evidence="6">
    <location>
        <position position="70"/>
    </location>
    <ligand>
        <name>Mg(2+)</name>
        <dbReference type="ChEBI" id="CHEBI:18420"/>
        <label>1</label>
        <note>catalytic</note>
    </ligand>
</feature>
<dbReference type="GO" id="GO:0000105">
    <property type="term" value="P:L-histidine biosynthetic process"/>
    <property type="evidence" value="ECO:0007669"/>
    <property type="project" value="TreeGrafter"/>
</dbReference>
<evidence type="ECO:0000256" key="1">
    <source>
        <dbReference type="ARBA" id="ARBA00001946"/>
    </source>
</evidence>
<proteinExistence type="inferred from homology"/>
<reference evidence="7" key="2">
    <citation type="submission" date="2020-09" db="EMBL/GenBank/DDBJ databases">
        <authorList>
            <person name="Sun Q."/>
            <person name="Kim S."/>
        </authorList>
    </citation>
    <scope>NUCLEOTIDE SEQUENCE</scope>
    <source>
        <strain evidence="7">KCTC 42651</strain>
    </source>
</reference>
<evidence type="ECO:0000256" key="3">
    <source>
        <dbReference type="ARBA" id="ARBA00022723"/>
    </source>
</evidence>
<keyword evidence="4" id="KW-0378">Hydrolase</keyword>
<dbReference type="RefSeq" id="WP_189992503.1">
    <property type="nucleotide sequence ID" value="NZ_BMZS01000009.1"/>
</dbReference>
<protein>
    <submittedName>
        <fullName evidence="7">Histidinol-phosphatase</fullName>
    </submittedName>
</protein>
<accession>A0A919CS88</accession>
<feature type="binding site" evidence="6">
    <location>
        <position position="86"/>
    </location>
    <ligand>
        <name>Mg(2+)</name>
        <dbReference type="ChEBI" id="CHEBI:18420"/>
        <label>1</label>
        <note>catalytic</note>
    </ligand>
</feature>
<feature type="binding site" evidence="6">
    <location>
        <position position="211"/>
    </location>
    <ligand>
        <name>Mg(2+)</name>
        <dbReference type="ChEBI" id="CHEBI:18420"/>
        <label>1</label>
        <note>catalytic</note>
    </ligand>
</feature>
<dbReference type="AlphaFoldDB" id="A0A919CS88"/>
<evidence type="ECO:0000313" key="7">
    <source>
        <dbReference type="EMBL" id="GHD56936.1"/>
    </source>
</evidence>
<dbReference type="SUPFAM" id="SSF56655">
    <property type="entry name" value="Carbohydrate phosphatase"/>
    <property type="match status" value="1"/>
</dbReference>
<keyword evidence="5 6" id="KW-0460">Magnesium</keyword>
<dbReference type="Pfam" id="PF00459">
    <property type="entry name" value="Inositol_P"/>
    <property type="match status" value="1"/>
</dbReference>
<dbReference type="Gene3D" id="3.40.190.80">
    <property type="match status" value="1"/>
</dbReference>
<name>A0A919CS88_9PROT</name>
<evidence type="ECO:0000256" key="2">
    <source>
        <dbReference type="ARBA" id="ARBA00009759"/>
    </source>
</evidence>
<feature type="binding site" evidence="6">
    <location>
        <position position="88"/>
    </location>
    <ligand>
        <name>Mg(2+)</name>
        <dbReference type="ChEBI" id="CHEBI:18420"/>
        <label>1</label>
        <note>catalytic</note>
    </ligand>
</feature>
<dbReference type="PRINTS" id="PR00377">
    <property type="entry name" value="IMPHPHTASES"/>
</dbReference>
<dbReference type="Proteomes" id="UP000630353">
    <property type="component" value="Unassembled WGS sequence"/>
</dbReference>
<dbReference type="GO" id="GO:0046872">
    <property type="term" value="F:metal ion binding"/>
    <property type="evidence" value="ECO:0007669"/>
    <property type="project" value="UniProtKB-KW"/>
</dbReference>
<evidence type="ECO:0000256" key="4">
    <source>
        <dbReference type="ARBA" id="ARBA00022801"/>
    </source>
</evidence>
<dbReference type="PANTHER" id="PTHR43200:SF6">
    <property type="entry name" value="3'(2'),5'-BISPHOSPHATE NUCLEOTIDASE"/>
    <property type="match status" value="1"/>
</dbReference>
<dbReference type="InterPro" id="IPR000760">
    <property type="entry name" value="Inositol_monophosphatase-like"/>
</dbReference>
<dbReference type="EMBL" id="BMZS01000009">
    <property type="protein sequence ID" value="GHD56936.1"/>
    <property type="molecule type" value="Genomic_DNA"/>
</dbReference>
<dbReference type="InterPro" id="IPR051090">
    <property type="entry name" value="Inositol_monoP_superfamily"/>
</dbReference>
<evidence type="ECO:0000256" key="6">
    <source>
        <dbReference type="PIRSR" id="PIRSR600760-2"/>
    </source>
</evidence>
<dbReference type="CDD" id="cd01641">
    <property type="entry name" value="Bacterial_IMPase_like_1"/>
    <property type="match status" value="1"/>
</dbReference>
<comment type="similarity">
    <text evidence="2">Belongs to the inositol monophosphatase superfamily.</text>
</comment>